<proteinExistence type="predicted"/>
<feature type="domain" description="NAD(P)-binding" evidence="1">
    <location>
        <begin position="7"/>
        <end position="132"/>
    </location>
</feature>
<sequence>MRIAVIGGTGMLGAPVTAALRDRGHEVRVLTRHSEHPVDLTTGEGLEDALDGCDAVVEAANTRSPKLAEEVMVGGTRRILAAEQRVGVPHHLAISIVGQEAVPFGYYRAKVEQERLVVDGPVGWTLVRATQFHPFVADLLASAARLGVVPAPRFLTQPVDAGEVGAVFADAVEEGPEGRTITVAGPEARPLRAFVDEWRDGTGSHALRIPLRVPGGLGRALRDGGLVTDSPDVRGRITFRQWLAAQHSDEPVATRP</sequence>
<dbReference type="InterPro" id="IPR016040">
    <property type="entry name" value="NAD(P)-bd_dom"/>
</dbReference>
<dbReference type="AlphaFoldDB" id="A0A0B2B2W0"/>
<gene>
    <name evidence="2" type="ORF">CLV56_2053</name>
</gene>
<keyword evidence="3" id="KW-1185">Reference proteome</keyword>
<dbReference type="InterPro" id="IPR036291">
    <property type="entry name" value="NAD(P)-bd_dom_sf"/>
</dbReference>
<dbReference type="SUPFAM" id="SSF51735">
    <property type="entry name" value="NAD(P)-binding Rossmann-fold domains"/>
    <property type="match status" value="1"/>
</dbReference>
<dbReference type="Gene3D" id="3.40.50.720">
    <property type="entry name" value="NAD(P)-binding Rossmann-like Domain"/>
    <property type="match status" value="1"/>
</dbReference>
<dbReference type="InterPro" id="IPR051207">
    <property type="entry name" value="ComplexI_NDUFA9_subunit"/>
</dbReference>
<evidence type="ECO:0000313" key="2">
    <source>
        <dbReference type="EMBL" id="PJJ57815.1"/>
    </source>
</evidence>
<comment type="caution">
    <text evidence="2">The sequence shown here is derived from an EMBL/GenBank/DDBJ whole genome shotgun (WGS) entry which is preliminary data.</text>
</comment>
<dbReference type="GO" id="GO:0044877">
    <property type="term" value="F:protein-containing complex binding"/>
    <property type="evidence" value="ECO:0007669"/>
    <property type="project" value="TreeGrafter"/>
</dbReference>
<organism evidence="2 3">
    <name type="scientific">Mumia flava</name>
    <dbReference type="NCBI Taxonomy" id="1348852"/>
    <lineage>
        <taxon>Bacteria</taxon>
        <taxon>Bacillati</taxon>
        <taxon>Actinomycetota</taxon>
        <taxon>Actinomycetes</taxon>
        <taxon>Propionibacteriales</taxon>
        <taxon>Nocardioidaceae</taxon>
        <taxon>Mumia</taxon>
    </lineage>
</organism>
<reference evidence="2 3" key="1">
    <citation type="submission" date="2017-11" db="EMBL/GenBank/DDBJ databases">
        <title>Genomic Encyclopedia of Archaeal and Bacterial Type Strains, Phase II (KMG-II): From Individual Species to Whole Genera.</title>
        <authorList>
            <person name="Goeker M."/>
        </authorList>
    </citation>
    <scope>NUCLEOTIDE SEQUENCE [LARGE SCALE GENOMIC DNA]</scope>
    <source>
        <strain evidence="2 3">DSM 27763</strain>
    </source>
</reference>
<dbReference type="RefSeq" id="WP_039363515.1">
    <property type="nucleotide sequence ID" value="NZ_PGEZ01000001.1"/>
</dbReference>
<evidence type="ECO:0000313" key="3">
    <source>
        <dbReference type="Proteomes" id="UP000230842"/>
    </source>
</evidence>
<dbReference type="PANTHER" id="PTHR12126">
    <property type="entry name" value="NADH-UBIQUINONE OXIDOREDUCTASE 39 KDA SUBUNIT-RELATED"/>
    <property type="match status" value="1"/>
</dbReference>
<dbReference type="PANTHER" id="PTHR12126:SF11">
    <property type="entry name" value="NADH DEHYDROGENASE [UBIQUINONE] 1 ALPHA SUBCOMPLEX SUBUNIT 9, MITOCHONDRIAL"/>
    <property type="match status" value="1"/>
</dbReference>
<dbReference type="EMBL" id="PGEZ01000001">
    <property type="protein sequence ID" value="PJJ57815.1"/>
    <property type="molecule type" value="Genomic_DNA"/>
</dbReference>
<dbReference type="Pfam" id="PF13460">
    <property type="entry name" value="NAD_binding_10"/>
    <property type="match status" value="1"/>
</dbReference>
<dbReference type="OrthoDB" id="9771302at2"/>
<protein>
    <submittedName>
        <fullName evidence="2">Uncharacterized protein YbjT (DUF2867 family)</fullName>
    </submittedName>
</protein>
<dbReference type="Proteomes" id="UP000230842">
    <property type="component" value="Unassembled WGS sequence"/>
</dbReference>
<evidence type="ECO:0000259" key="1">
    <source>
        <dbReference type="Pfam" id="PF13460"/>
    </source>
</evidence>
<accession>A0A0B2B2W0</accession>
<name>A0A0B2B2W0_9ACTN</name>